<organism evidence="3 4">
    <name type="scientific">Athelia psychrophila</name>
    <dbReference type="NCBI Taxonomy" id="1759441"/>
    <lineage>
        <taxon>Eukaryota</taxon>
        <taxon>Fungi</taxon>
        <taxon>Dikarya</taxon>
        <taxon>Basidiomycota</taxon>
        <taxon>Agaricomycotina</taxon>
        <taxon>Agaricomycetes</taxon>
        <taxon>Agaricomycetidae</taxon>
        <taxon>Atheliales</taxon>
        <taxon>Atheliaceae</taxon>
        <taxon>Athelia</taxon>
    </lineage>
</organism>
<sequence>MAAVLLFEHLEKAETLRHLSMSTVMALITRAAALKRDIMLPQQLFITSGSGPPAILPETVALFLGNSEQLSAAAMQAFWEIMKDVIWSYPTATEKERIDAAAVRDHGFQHGFVGMSIYPGCSWCTNTLCPKSTSQTSLQKVVQRCAVVYTLGSGAHPAHSIHMYCAECNTDYHNNYSLHNGIRTYYEGVPDLIQVGEHQFAERSLVQHWVDLMLTAWYVKQGSITLYISRRPIPNQKWQFGFKLKNEHVWDAFILLALLEDCDARHTKLSLPHTGLQQDRFTEVMVARNLRIITEGQPEIAHWCDKCLRTYPCDDGTVLKVEAVVTDGLTIGHPCCSVARCSDPLVNNRYRFCGVHDHLHKICAVEGCENPVLEVSSVVDGKTHTTAYKTCADSDHQEMERLNKEQGKANFQLSQKLMRQKVTHPNDAFAEGQMADLVDLEDTEQWFEVNGERRRKDGRVQMFSVNNPGATGVDEPSEEEICPTHPDTGNQKVKARFGRRHHQTCGIICSRATFFAAEAVSNVLFMVEKTFSVPSARKPEHLIYDSNCNALKQVEARGEDWFAGVGMCVDAFHLRTKHKASDLFCRERCDPKHYPELMNADGSWYFNSSIAEQTNVWLGGYHAIVREMLPVKYNFFLDEMVMRRNRALVEKMERDGLEPRHAPQEQ</sequence>
<dbReference type="InterPro" id="IPR041539">
    <property type="entry name" value="CxC5"/>
</dbReference>
<evidence type="ECO:0008006" key="5">
    <source>
        <dbReference type="Google" id="ProtNLM"/>
    </source>
</evidence>
<evidence type="ECO:0000259" key="2">
    <source>
        <dbReference type="Pfam" id="PF18721"/>
    </source>
</evidence>
<dbReference type="STRING" id="436010.A0A167UB65"/>
<dbReference type="OrthoDB" id="2639189at2759"/>
<evidence type="ECO:0000313" key="3">
    <source>
        <dbReference type="EMBL" id="KZP03772.1"/>
    </source>
</evidence>
<proteinExistence type="predicted"/>
<keyword evidence="4" id="KW-1185">Reference proteome</keyword>
<dbReference type="InterPro" id="IPR040898">
    <property type="entry name" value="CxC6"/>
</dbReference>
<dbReference type="EMBL" id="KV418005">
    <property type="protein sequence ID" value="KZP03772.1"/>
    <property type="molecule type" value="Genomic_DNA"/>
</dbReference>
<dbReference type="AlphaFoldDB" id="A0A167UB65"/>
<name>A0A167UB65_9AGAM</name>
<protein>
    <recommendedName>
        <fullName evidence="5">CxC5 like cysteine cluster associated with KDZ domain-containing protein</fullName>
    </recommendedName>
</protein>
<dbReference type="Proteomes" id="UP000076532">
    <property type="component" value="Unassembled WGS sequence"/>
</dbReference>
<dbReference type="Pfam" id="PF18718">
    <property type="entry name" value="CxC5"/>
    <property type="match status" value="1"/>
</dbReference>
<evidence type="ECO:0000313" key="4">
    <source>
        <dbReference type="Proteomes" id="UP000076532"/>
    </source>
</evidence>
<gene>
    <name evidence="3" type="ORF">FIBSPDRAFT_915245</name>
</gene>
<reference evidence="3 4" key="1">
    <citation type="journal article" date="2016" name="Mol. Biol. Evol.">
        <title>Comparative Genomics of Early-Diverging Mushroom-Forming Fungi Provides Insights into the Origins of Lignocellulose Decay Capabilities.</title>
        <authorList>
            <person name="Nagy L.G."/>
            <person name="Riley R."/>
            <person name="Tritt A."/>
            <person name="Adam C."/>
            <person name="Daum C."/>
            <person name="Floudas D."/>
            <person name="Sun H."/>
            <person name="Yadav J.S."/>
            <person name="Pangilinan J."/>
            <person name="Larsson K.H."/>
            <person name="Matsuura K."/>
            <person name="Barry K."/>
            <person name="Labutti K."/>
            <person name="Kuo R."/>
            <person name="Ohm R.A."/>
            <person name="Bhattacharya S.S."/>
            <person name="Shirouzu T."/>
            <person name="Yoshinaga Y."/>
            <person name="Martin F.M."/>
            <person name="Grigoriev I.V."/>
            <person name="Hibbett D.S."/>
        </authorList>
    </citation>
    <scope>NUCLEOTIDE SEQUENCE [LARGE SCALE GENOMIC DNA]</scope>
    <source>
        <strain evidence="3 4">CBS 109695</strain>
    </source>
</reference>
<dbReference type="Pfam" id="PF18721">
    <property type="entry name" value="CxC6"/>
    <property type="match status" value="1"/>
</dbReference>
<accession>A0A167UB65</accession>
<evidence type="ECO:0000259" key="1">
    <source>
        <dbReference type="Pfam" id="PF18718"/>
    </source>
</evidence>
<feature type="domain" description="CxC6 like cysteine cluster associated with KDZ" evidence="2">
    <location>
        <begin position="325"/>
        <end position="401"/>
    </location>
</feature>
<feature type="domain" description="CxC5 like cysteine cluster associated with KDZ" evidence="1">
    <location>
        <begin position="116"/>
        <end position="221"/>
    </location>
</feature>